<dbReference type="OrthoDB" id="10251508at2759"/>
<evidence type="ECO:0000256" key="11">
    <source>
        <dbReference type="SAM" id="MobiDB-lite"/>
    </source>
</evidence>
<dbReference type="GO" id="GO:0015095">
    <property type="term" value="F:magnesium ion transmembrane transporter activity"/>
    <property type="evidence" value="ECO:0000318"/>
    <property type="project" value="GO_Central"/>
</dbReference>
<keyword evidence="8 9" id="KW-0472">Membrane</keyword>
<keyword evidence="6 9" id="KW-1133">Transmembrane helix</keyword>
<dbReference type="InParanoid" id="F0ZPH9"/>
<evidence type="ECO:0000256" key="3">
    <source>
        <dbReference type="ARBA" id="ARBA00022692"/>
    </source>
</evidence>
<dbReference type="CDD" id="cd12823">
    <property type="entry name" value="Mrs2_Mfm1p-like"/>
    <property type="match status" value="1"/>
</dbReference>
<evidence type="ECO:0000256" key="10">
    <source>
        <dbReference type="SAM" id="Coils"/>
    </source>
</evidence>
<protein>
    <recommendedName>
        <fullName evidence="9">Magnesium transporter</fullName>
    </recommendedName>
</protein>
<comment type="similarity">
    <text evidence="9">Belongs to the CorA metal ion transporter (MIT) (TC 1.A.35) family.</text>
</comment>
<keyword evidence="13" id="KW-1185">Reference proteome</keyword>
<name>F0ZPH9_DICPU</name>
<evidence type="ECO:0000256" key="7">
    <source>
        <dbReference type="ARBA" id="ARBA00023065"/>
    </source>
</evidence>
<dbReference type="InterPro" id="IPR039204">
    <property type="entry name" value="MRS2-like"/>
</dbReference>
<evidence type="ECO:0000256" key="1">
    <source>
        <dbReference type="ARBA" id="ARBA00004141"/>
    </source>
</evidence>
<dbReference type="FunFam" id="1.20.58.340:FF:000060">
    <property type="entry name" value="Uncharacterized protein"/>
    <property type="match status" value="1"/>
</dbReference>
<dbReference type="eggNOG" id="KOG2662">
    <property type="taxonomic scope" value="Eukaryota"/>
</dbReference>
<evidence type="ECO:0000256" key="4">
    <source>
        <dbReference type="ARBA" id="ARBA00022842"/>
    </source>
</evidence>
<gene>
    <name evidence="12" type="ORF">DICPUDRAFT_56024</name>
</gene>
<evidence type="ECO:0000256" key="9">
    <source>
        <dbReference type="RuleBase" id="RU366042"/>
    </source>
</evidence>
<evidence type="ECO:0000313" key="12">
    <source>
        <dbReference type="EMBL" id="EGC34161.1"/>
    </source>
</evidence>
<dbReference type="GO" id="GO:0045016">
    <property type="term" value="P:mitochondrial magnesium ion transmembrane transport"/>
    <property type="evidence" value="ECO:0000318"/>
    <property type="project" value="GO_Central"/>
</dbReference>
<dbReference type="KEGG" id="dpp:DICPUDRAFT_56024"/>
<feature type="compositionally biased region" description="Low complexity" evidence="11">
    <location>
        <begin position="53"/>
        <end position="74"/>
    </location>
</feature>
<sequence>MNNILKLYNNNSYSHKSLIRVNGLIKGHGNLNFKRNFSKHNLAAPFLSTQEQNESNIKNNNNNGTNNSINNNSSKPDRVGIGKENFNLINKTTTTTSTQTKIYDEENFTNFNSNSNSNGNINNNNNLTSNFGTDGLKSFKVITLDINGNPEERRIYKGDLSSELKLQARDLRTIDPSFPPQMPSILVRDKVVLISIGAVRAIIQYNRVMLFETQNESLRDEVIVNIKDAVQSNYEYLPLPFEFRVFESILDLVCRKLDLEFRRMQSLIEKELQLLNENPEHNLEELLLYHKKGLNQFEVKIKEIIDAITDVLQSDEDMALMYLSFRHATGGARRKNQHDEIEILLETYTRQLEQMSSNISQLKETLNSTEEFVNFQLDTARNKIMSIQLMLSILTISTGLGGVVTGTFGMNLVSGLEHSPYAFATACGAIGCIGFLTFAGLRKYCQVKNILPYTKKTPNHLKLGLGFRNDSFINPLRDNVLLKEQSQQILKDQQNAIGQLQPQITNDQPQQLLKDYKGHPQSQTQYETEFNREFKDANILFENPQNQKDPRVKITQKLNKIQQDRIQRQHTQQPI</sequence>
<keyword evidence="10" id="KW-0175">Coiled coil</keyword>
<dbReference type="PANTHER" id="PTHR13890:SF0">
    <property type="entry name" value="MAGNESIUM TRANSPORTER MRS2 HOMOLOG, MITOCHONDRIAL"/>
    <property type="match status" value="1"/>
</dbReference>
<keyword evidence="7 9" id="KW-0406">Ion transport</keyword>
<keyword evidence="3 9" id="KW-0812">Transmembrane</keyword>
<dbReference type="VEuPathDB" id="AmoebaDB:DICPUDRAFT_56024"/>
<feature type="transmembrane region" description="Helical" evidence="9">
    <location>
        <begin position="389"/>
        <end position="409"/>
    </location>
</feature>
<feature type="coiled-coil region" evidence="10">
    <location>
        <begin position="338"/>
        <end position="372"/>
    </location>
</feature>
<dbReference type="GeneID" id="10502210"/>
<organism evidence="12 13">
    <name type="scientific">Dictyostelium purpureum</name>
    <name type="common">Slime mold</name>
    <dbReference type="NCBI Taxonomy" id="5786"/>
    <lineage>
        <taxon>Eukaryota</taxon>
        <taxon>Amoebozoa</taxon>
        <taxon>Evosea</taxon>
        <taxon>Eumycetozoa</taxon>
        <taxon>Dictyostelia</taxon>
        <taxon>Dictyosteliales</taxon>
        <taxon>Dictyosteliaceae</taxon>
        <taxon>Dictyostelium</taxon>
    </lineage>
</organism>
<keyword evidence="5" id="KW-0809">Transit peptide</keyword>
<dbReference type="STRING" id="5786.F0ZPH9"/>
<evidence type="ECO:0000256" key="2">
    <source>
        <dbReference type="ARBA" id="ARBA00022448"/>
    </source>
</evidence>
<evidence type="ECO:0000313" key="13">
    <source>
        <dbReference type="Proteomes" id="UP000001064"/>
    </source>
</evidence>
<feature type="region of interest" description="Disordered" evidence="11">
    <location>
        <begin position="50"/>
        <end position="80"/>
    </location>
</feature>
<reference evidence="13" key="1">
    <citation type="journal article" date="2011" name="Genome Biol.">
        <title>Comparative genomics of the social amoebae Dictyostelium discoideum and Dictyostelium purpureum.</title>
        <authorList>
            <consortium name="US DOE Joint Genome Institute (JGI-PGF)"/>
            <person name="Sucgang R."/>
            <person name="Kuo A."/>
            <person name="Tian X."/>
            <person name="Salerno W."/>
            <person name="Parikh A."/>
            <person name="Feasley C.L."/>
            <person name="Dalin E."/>
            <person name="Tu H."/>
            <person name="Huang E."/>
            <person name="Barry K."/>
            <person name="Lindquist E."/>
            <person name="Shapiro H."/>
            <person name="Bruce D."/>
            <person name="Schmutz J."/>
            <person name="Salamov A."/>
            <person name="Fey P."/>
            <person name="Gaudet P."/>
            <person name="Anjard C."/>
            <person name="Babu M.M."/>
            <person name="Basu S."/>
            <person name="Bushmanova Y."/>
            <person name="van der Wel H."/>
            <person name="Katoh-Kurasawa M."/>
            <person name="Dinh C."/>
            <person name="Coutinho P.M."/>
            <person name="Saito T."/>
            <person name="Elias M."/>
            <person name="Schaap P."/>
            <person name="Kay R.R."/>
            <person name="Henrissat B."/>
            <person name="Eichinger L."/>
            <person name="Rivero F."/>
            <person name="Putnam N.H."/>
            <person name="West C.M."/>
            <person name="Loomis W.F."/>
            <person name="Chisholm R.L."/>
            <person name="Shaulsky G."/>
            <person name="Strassmann J.E."/>
            <person name="Queller D.C."/>
            <person name="Kuspa A."/>
            <person name="Grigoriev I.V."/>
        </authorList>
    </citation>
    <scope>NUCLEOTIDE SEQUENCE [LARGE SCALE GENOMIC DNA]</scope>
    <source>
        <strain evidence="13">QSDP1</strain>
    </source>
</reference>
<keyword evidence="9" id="KW-0999">Mitochondrion inner membrane</keyword>
<comment type="subcellular location">
    <subcellularLocation>
        <location evidence="1">Membrane</location>
        <topology evidence="1">Multi-pass membrane protein</topology>
    </subcellularLocation>
    <subcellularLocation>
        <location evidence="9">Mitochondrion inner membrane</location>
        <topology evidence="9">Multi-pass membrane protein</topology>
    </subcellularLocation>
</comment>
<keyword evidence="4 9" id="KW-0460">Magnesium</keyword>
<dbReference type="Gene3D" id="2.40.128.330">
    <property type="match status" value="1"/>
</dbReference>
<proteinExistence type="inferred from homology"/>
<dbReference type="Gene3D" id="1.20.58.340">
    <property type="entry name" value="Magnesium transport protein CorA, transmembrane region"/>
    <property type="match status" value="1"/>
</dbReference>
<keyword evidence="2 9" id="KW-0813">Transport</keyword>
<dbReference type="OMA" id="MYLSFRH"/>
<keyword evidence="9" id="KW-0496">Mitochondrion</keyword>
<feature type="transmembrane region" description="Helical" evidence="9">
    <location>
        <begin position="421"/>
        <end position="441"/>
    </location>
</feature>
<evidence type="ECO:0000256" key="8">
    <source>
        <dbReference type="ARBA" id="ARBA00023136"/>
    </source>
</evidence>
<accession>F0ZPH9</accession>
<dbReference type="PANTHER" id="PTHR13890">
    <property type="entry name" value="RNA SPLICING PROTEIN MRS2, MITOCHONDRIAL"/>
    <property type="match status" value="1"/>
</dbReference>
<evidence type="ECO:0000256" key="6">
    <source>
        <dbReference type="ARBA" id="ARBA00022989"/>
    </source>
</evidence>
<dbReference type="Pfam" id="PF22099">
    <property type="entry name" value="MRS2-like"/>
    <property type="match status" value="1"/>
</dbReference>
<dbReference type="EMBL" id="GL871109">
    <property type="protein sequence ID" value="EGC34161.1"/>
    <property type="molecule type" value="Genomic_DNA"/>
</dbReference>
<evidence type="ECO:0000256" key="5">
    <source>
        <dbReference type="ARBA" id="ARBA00022946"/>
    </source>
</evidence>
<dbReference type="Proteomes" id="UP000001064">
    <property type="component" value="Unassembled WGS sequence"/>
</dbReference>
<dbReference type="AlphaFoldDB" id="F0ZPH9"/>
<dbReference type="RefSeq" id="XP_003289315.1">
    <property type="nucleotide sequence ID" value="XM_003289267.1"/>
</dbReference>
<dbReference type="GO" id="GO:0005743">
    <property type="term" value="C:mitochondrial inner membrane"/>
    <property type="evidence" value="ECO:0000318"/>
    <property type="project" value="GO_Central"/>
</dbReference>